<name>A0A412JD38_BACUN</name>
<evidence type="ECO:0000313" key="3">
    <source>
        <dbReference type="Proteomes" id="UP000285283"/>
    </source>
</evidence>
<protein>
    <submittedName>
        <fullName evidence="2">DUF3945 domain-containing protein</fullName>
    </submittedName>
</protein>
<evidence type="ECO:0000313" key="2">
    <source>
        <dbReference type="EMBL" id="RGS50252.1"/>
    </source>
</evidence>
<dbReference type="AlphaFoldDB" id="A0A412JD38"/>
<feature type="transmembrane region" description="Helical" evidence="1">
    <location>
        <begin position="266"/>
        <end position="285"/>
    </location>
</feature>
<keyword evidence="1" id="KW-0812">Transmembrane</keyword>
<organism evidence="2 3">
    <name type="scientific">Bacteroides uniformis</name>
    <dbReference type="NCBI Taxonomy" id="820"/>
    <lineage>
        <taxon>Bacteria</taxon>
        <taxon>Pseudomonadati</taxon>
        <taxon>Bacteroidota</taxon>
        <taxon>Bacteroidia</taxon>
        <taxon>Bacteroidales</taxon>
        <taxon>Bacteroidaceae</taxon>
        <taxon>Bacteroides</taxon>
    </lineage>
</organism>
<reference evidence="2 3" key="1">
    <citation type="submission" date="2018-08" db="EMBL/GenBank/DDBJ databases">
        <title>A genome reference for cultivated species of the human gut microbiota.</title>
        <authorList>
            <person name="Zou Y."/>
            <person name="Xue W."/>
            <person name="Luo G."/>
        </authorList>
    </citation>
    <scope>NUCLEOTIDE SEQUENCE [LARGE SCALE GENOMIC DNA]</scope>
    <source>
        <strain evidence="2 3">AF21-53</strain>
    </source>
</reference>
<keyword evidence="1" id="KW-0472">Membrane</keyword>
<gene>
    <name evidence="2" type="ORF">DWX87_19790</name>
</gene>
<comment type="caution">
    <text evidence="2">The sequence shown here is derived from an EMBL/GenBank/DDBJ whole genome shotgun (WGS) entry which is preliminary data.</text>
</comment>
<evidence type="ECO:0000256" key="1">
    <source>
        <dbReference type="SAM" id="Phobius"/>
    </source>
</evidence>
<keyword evidence="1" id="KW-1133">Transmembrane helix</keyword>
<dbReference type="RefSeq" id="WP_117795809.1">
    <property type="nucleotide sequence ID" value="NZ_QRVP01000033.1"/>
</dbReference>
<dbReference type="EMBL" id="QRVP01000033">
    <property type="protein sequence ID" value="RGS50252.1"/>
    <property type="molecule type" value="Genomic_DNA"/>
</dbReference>
<sequence length="519" mass="58915">MEEKKNFEALQYSYENAGQFRAIAAVLGYSEEYRNGDITFSKGNETYTYPLKTLKLGNLGDNRESVLEQSKERIISFFDKEQASNNFQEYSQYLRENHNVAIIKWDDIKQGTNKNEGYKDGFTVIDLENKIAYKGEDLYRYAYEQNQTLDGKGSYVDIDWNKFNEVGVKPENLSPEDVINIKNGKKTGMLNFSIEDTPNNREFLNNEKVSYKIEDGKLNFEGKATTLKYITADNTPENKSKLKANEIDFKEEGKRIKIDGINARKLAIAAITVVYPIAGIAILLIPKRQEIKNDLSFTKDEIKALKADNVVVKTNSKGERTLHQRDKDTNEIVSIKAKDIHIPQKLGGIELTPMQQENLKNGKEITIVNEELNKAAKVRLDLNAKNGLSIKDANAIEIKATEKKEQTLGKEKHISDKERLEFVAQKGAKGIDEIFKDKPTEMAAFLEKYKLSKDYASYKEVEKTYSNSKEATKQTIGEQISTQMDKIDSSIKATAKQEASILGYGRTYGKNNDTPTMKL</sequence>
<proteinExistence type="predicted"/>
<dbReference type="Proteomes" id="UP000285283">
    <property type="component" value="Unassembled WGS sequence"/>
</dbReference>
<accession>A0A412JD38</accession>